<evidence type="ECO:0000256" key="3">
    <source>
        <dbReference type="ARBA" id="ARBA00023163"/>
    </source>
</evidence>
<dbReference type="InterPro" id="IPR059106">
    <property type="entry name" value="WHD_MalT"/>
</dbReference>
<keyword evidence="1" id="KW-0805">Transcription regulation</keyword>
<dbReference type="RefSeq" id="WP_172166029.1">
    <property type="nucleotide sequence ID" value="NZ_CP053564.1"/>
</dbReference>
<dbReference type="AlphaFoldDB" id="A0A6M6JTD1"/>
<dbReference type="PROSITE" id="PS00622">
    <property type="entry name" value="HTH_LUXR_1"/>
    <property type="match status" value="1"/>
</dbReference>
<dbReference type="Pfam" id="PF00196">
    <property type="entry name" value="GerE"/>
    <property type="match status" value="1"/>
</dbReference>
<dbReference type="InterPro" id="IPR011990">
    <property type="entry name" value="TPR-like_helical_dom_sf"/>
</dbReference>
<sequence length="924" mass="99572">MTTTGPRVRETSSTGGVPRSASTRFRAPAHVRNVIERRRVLDALRASAGAQLTVIHAPAGYGKTTVAVQWLQVLRDAGASVAWLGLHRDDNAPHWFLSHLLEAVRRALPGGVDAIDDLAGLVEQSAEDVQGYTLSVLLELVAAHEGGFVLAFDDWHLVEDAAVRRALVHVLDFAPPNLSVVLTSRRRPQLPLSRLRVRGQLVEIDAEALRFDLDEAREFLVELNGLRLDGDDVARLSENTDGWVAALQLVSLSLRDSDDPGALIRGFSGRHHSVGEYLAENVLDALAPDVLDFLLATSVCDRLCGELAGALAGRGDGQAMLEELEERDLFLRPLDGEREWFRYHHLFADYLRRRLDRDHPGRAAGLHARASAWFAAHDLVSEAVDHALTGGDVERATDLVEQHAMLLVEHSRMVSLLGLVSRLPATAADDRPALLMAVSWANCLLQRAEAAQSSLDVLRSALPAPGVDPDGADPDGADPGGVDALGEMRSEADVVQACIDIYGDRTDRAEGLVRTSLDRSGSYRPWVVSVAANIQSFCDIHAMRFARARERQQWARRFHDRTTGPFSGVYGRCFAGVAALSQLDTTGAEVQLRGAVVLARESAGRRSHAAQLAGALLGELHYVRGQLDEAERLLTESGELGAESGVVDFMIASFALLARIKAGRGAADEAAELLLEGAQVADRLGLHRLRTAVGAERITQLLARGRIREARRVAGDLPEGSCRHGGIGARIDQLRTSSLAAVHSAEGDHERAVALVQDLIVEARRRGQVRTVVELSVQLAGIQERATRFMAAERTLAGVLDRVVARGAPQLVREGGPDVRVVLERVAARALHGASADALPAVEQLEVVLAAPGGAAAPSPTDLTGREREILQMLDLGRGNQQIATATGVTVNTVKWYLKNIYGKLGAGNRTEAVSVARRHGLLG</sequence>
<dbReference type="InterPro" id="IPR027417">
    <property type="entry name" value="P-loop_NTPase"/>
</dbReference>
<keyword evidence="2" id="KW-0238">DNA-binding</keyword>
<dbReference type="SUPFAM" id="SSF52540">
    <property type="entry name" value="P-loop containing nucleoside triphosphate hydrolases"/>
    <property type="match status" value="1"/>
</dbReference>
<evidence type="ECO:0000256" key="2">
    <source>
        <dbReference type="ARBA" id="ARBA00023125"/>
    </source>
</evidence>
<name>A0A6M6JTD1_9PSEU</name>
<dbReference type="GO" id="GO:0006355">
    <property type="term" value="P:regulation of DNA-templated transcription"/>
    <property type="evidence" value="ECO:0007669"/>
    <property type="project" value="InterPro"/>
</dbReference>
<dbReference type="PROSITE" id="PS50043">
    <property type="entry name" value="HTH_LUXR_2"/>
    <property type="match status" value="1"/>
</dbReference>
<protein>
    <submittedName>
        <fullName evidence="6">LuxR family transcriptional regulator</fullName>
    </submittedName>
</protein>
<feature type="domain" description="HTH luxR-type" evidence="5">
    <location>
        <begin position="856"/>
        <end position="921"/>
    </location>
</feature>
<dbReference type="PRINTS" id="PR00038">
    <property type="entry name" value="HTHLUXR"/>
</dbReference>
<dbReference type="InterPro" id="IPR036388">
    <property type="entry name" value="WH-like_DNA-bd_sf"/>
</dbReference>
<dbReference type="Pfam" id="PF17874">
    <property type="entry name" value="TPR_MalT"/>
    <property type="match status" value="1"/>
</dbReference>
<dbReference type="SUPFAM" id="SSF46894">
    <property type="entry name" value="C-terminal effector domain of the bipartite response regulators"/>
    <property type="match status" value="1"/>
</dbReference>
<dbReference type="Pfam" id="PF25873">
    <property type="entry name" value="WHD_MalT"/>
    <property type="match status" value="1"/>
</dbReference>
<evidence type="ECO:0000313" key="7">
    <source>
        <dbReference type="Proteomes" id="UP000505377"/>
    </source>
</evidence>
<evidence type="ECO:0000256" key="1">
    <source>
        <dbReference type="ARBA" id="ARBA00023015"/>
    </source>
</evidence>
<keyword evidence="3" id="KW-0804">Transcription</keyword>
<dbReference type="InterPro" id="IPR041617">
    <property type="entry name" value="TPR_MalT"/>
</dbReference>
<gene>
    <name evidence="6" type="ORF">HOP40_31195</name>
</gene>
<feature type="region of interest" description="Disordered" evidence="4">
    <location>
        <begin position="1"/>
        <end position="23"/>
    </location>
</feature>
<evidence type="ECO:0000256" key="4">
    <source>
        <dbReference type="SAM" id="MobiDB-lite"/>
    </source>
</evidence>
<dbReference type="KEGG" id="pbro:HOP40_31195"/>
<dbReference type="Gene3D" id="3.40.50.300">
    <property type="entry name" value="P-loop containing nucleotide triphosphate hydrolases"/>
    <property type="match status" value="1"/>
</dbReference>
<feature type="region of interest" description="Disordered" evidence="4">
    <location>
        <begin position="462"/>
        <end position="484"/>
    </location>
</feature>
<dbReference type="Gene3D" id="1.10.10.10">
    <property type="entry name" value="Winged helix-like DNA-binding domain superfamily/Winged helix DNA-binding domain"/>
    <property type="match status" value="1"/>
</dbReference>
<dbReference type="Gene3D" id="1.25.40.10">
    <property type="entry name" value="Tetratricopeptide repeat domain"/>
    <property type="match status" value="1"/>
</dbReference>
<evidence type="ECO:0000313" key="6">
    <source>
        <dbReference type="EMBL" id="QJY49679.1"/>
    </source>
</evidence>
<dbReference type="Proteomes" id="UP000505377">
    <property type="component" value="Chromosome"/>
</dbReference>
<reference evidence="6 7" key="1">
    <citation type="submission" date="2020-05" db="EMBL/GenBank/DDBJ databases">
        <authorList>
            <person name="Mo P."/>
        </authorList>
    </citation>
    <scope>NUCLEOTIDE SEQUENCE [LARGE SCALE GENOMIC DNA]</scope>
    <source>
        <strain evidence="6 7">Gen01</strain>
    </source>
</reference>
<dbReference type="InterPro" id="IPR016032">
    <property type="entry name" value="Sig_transdc_resp-reg_C-effctor"/>
</dbReference>
<dbReference type="GO" id="GO:0003677">
    <property type="term" value="F:DNA binding"/>
    <property type="evidence" value="ECO:0007669"/>
    <property type="project" value="UniProtKB-KW"/>
</dbReference>
<evidence type="ECO:0000259" key="5">
    <source>
        <dbReference type="PROSITE" id="PS50043"/>
    </source>
</evidence>
<accession>A0A6M6JTD1</accession>
<dbReference type="CDD" id="cd06170">
    <property type="entry name" value="LuxR_C_like"/>
    <property type="match status" value="1"/>
</dbReference>
<keyword evidence="7" id="KW-1185">Reference proteome</keyword>
<dbReference type="PANTHER" id="PTHR44688:SF16">
    <property type="entry name" value="DNA-BINDING TRANSCRIPTIONAL ACTIVATOR DEVR_DOSR"/>
    <property type="match status" value="1"/>
</dbReference>
<dbReference type="EMBL" id="CP053564">
    <property type="protein sequence ID" value="QJY49679.1"/>
    <property type="molecule type" value="Genomic_DNA"/>
</dbReference>
<dbReference type="PANTHER" id="PTHR44688">
    <property type="entry name" value="DNA-BINDING TRANSCRIPTIONAL ACTIVATOR DEVR_DOSR"/>
    <property type="match status" value="1"/>
</dbReference>
<dbReference type="SMART" id="SM00421">
    <property type="entry name" value="HTH_LUXR"/>
    <property type="match status" value="1"/>
</dbReference>
<dbReference type="InterPro" id="IPR000792">
    <property type="entry name" value="Tscrpt_reg_LuxR_C"/>
</dbReference>
<organism evidence="6 7">
    <name type="scientific">Pseudonocardia broussonetiae</name>
    <dbReference type="NCBI Taxonomy" id="2736640"/>
    <lineage>
        <taxon>Bacteria</taxon>
        <taxon>Bacillati</taxon>
        <taxon>Actinomycetota</taxon>
        <taxon>Actinomycetes</taxon>
        <taxon>Pseudonocardiales</taxon>
        <taxon>Pseudonocardiaceae</taxon>
        <taxon>Pseudonocardia</taxon>
    </lineage>
</organism>
<proteinExistence type="predicted"/>